<dbReference type="Pfam" id="PF02537">
    <property type="entry name" value="CRCB"/>
    <property type="match status" value="1"/>
</dbReference>
<reference evidence="11 12" key="1">
    <citation type="submission" date="2024-04" db="EMBL/GenBank/DDBJ databases">
        <title>draft genome sequnece of Paenibacillus filicis.</title>
        <authorList>
            <person name="Kim D.-U."/>
        </authorList>
    </citation>
    <scope>NUCLEOTIDE SEQUENCE [LARGE SCALE GENOMIC DNA]</scope>
    <source>
        <strain evidence="11 12">KACC14197</strain>
    </source>
</reference>
<dbReference type="Proteomes" id="UP001469365">
    <property type="component" value="Unassembled WGS sequence"/>
</dbReference>
<dbReference type="InterPro" id="IPR003691">
    <property type="entry name" value="FluC"/>
</dbReference>
<evidence type="ECO:0000256" key="7">
    <source>
        <dbReference type="ARBA" id="ARBA00035120"/>
    </source>
</evidence>
<evidence type="ECO:0000256" key="8">
    <source>
        <dbReference type="ARBA" id="ARBA00035585"/>
    </source>
</evidence>
<organism evidence="11 12">
    <name type="scientific">Paenibacillus filicis</name>
    <dbReference type="NCBI Taxonomy" id="669464"/>
    <lineage>
        <taxon>Bacteria</taxon>
        <taxon>Bacillati</taxon>
        <taxon>Bacillota</taxon>
        <taxon>Bacilli</taxon>
        <taxon>Bacillales</taxon>
        <taxon>Paenibacillaceae</taxon>
        <taxon>Paenibacillus</taxon>
    </lineage>
</organism>
<name>A0ABU9DP79_9BACL</name>
<accession>A0ABU9DP79</accession>
<evidence type="ECO:0000256" key="2">
    <source>
        <dbReference type="ARBA" id="ARBA00022475"/>
    </source>
</evidence>
<evidence type="ECO:0000256" key="5">
    <source>
        <dbReference type="ARBA" id="ARBA00023136"/>
    </source>
</evidence>
<keyword evidence="10" id="KW-0406">Ion transport</keyword>
<keyword evidence="10" id="KW-0813">Transport</keyword>
<evidence type="ECO:0000256" key="9">
    <source>
        <dbReference type="ARBA" id="ARBA00049940"/>
    </source>
</evidence>
<comment type="subcellular location">
    <subcellularLocation>
        <location evidence="1 10">Cell membrane</location>
        <topology evidence="1 10">Multi-pass membrane protein</topology>
    </subcellularLocation>
</comment>
<feature type="binding site" evidence="10">
    <location>
        <position position="80"/>
    </location>
    <ligand>
        <name>Na(+)</name>
        <dbReference type="ChEBI" id="CHEBI:29101"/>
        <note>structural</note>
    </ligand>
</feature>
<evidence type="ECO:0000256" key="10">
    <source>
        <dbReference type="HAMAP-Rule" id="MF_00454"/>
    </source>
</evidence>
<dbReference type="HAMAP" id="MF_00454">
    <property type="entry name" value="FluC"/>
    <property type="match status" value="1"/>
</dbReference>
<keyword evidence="10" id="KW-0479">Metal-binding</keyword>
<feature type="transmembrane region" description="Helical" evidence="10">
    <location>
        <begin position="101"/>
        <end position="121"/>
    </location>
</feature>
<evidence type="ECO:0000256" key="1">
    <source>
        <dbReference type="ARBA" id="ARBA00004651"/>
    </source>
</evidence>
<dbReference type="PANTHER" id="PTHR28259:SF1">
    <property type="entry name" value="FLUORIDE EXPORT PROTEIN 1-RELATED"/>
    <property type="match status" value="1"/>
</dbReference>
<keyword evidence="6 10" id="KW-0407">Ion channel</keyword>
<keyword evidence="5 10" id="KW-0472">Membrane</keyword>
<keyword evidence="4 10" id="KW-1133">Transmembrane helix</keyword>
<evidence type="ECO:0000256" key="3">
    <source>
        <dbReference type="ARBA" id="ARBA00022692"/>
    </source>
</evidence>
<dbReference type="EMBL" id="JBBPCC010000011">
    <property type="protein sequence ID" value="MEK8129873.1"/>
    <property type="molecule type" value="Genomic_DNA"/>
</dbReference>
<feature type="binding site" evidence="10">
    <location>
        <position position="77"/>
    </location>
    <ligand>
        <name>Na(+)</name>
        <dbReference type="ChEBI" id="CHEBI:29101"/>
        <note>structural</note>
    </ligand>
</feature>
<comment type="function">
    <text evidence="9 10">Fluoride-specific ion channel. Important for reducing fluoride concentration in the cell, thus reducing its toxicity.</text>
</comment>
<evidence type="ECO:0000313" key="11">
    <source>
        <dbReference type="EMBL" id="MEK8129873.1"/>
    </source>
</evidence>
<gene>
    <name evidence="10" type="primary">fluC</name>
    <name evidence="10" type="synonym">crcB</name>
    <name evidence="11" type="ORF">WMW72_18375</name>
</gene>
<evidence type="ECO:0000256" key="4">
    <source>
        <dbReference type="ARBA" id="ARBA00022989"/>
    </source>
</evidence>
<comment type="catalytic activity">
    <reaction evidence="8">
        <text>fluoride(in) = fluoride(out)</text>
        <dbReference type="Rhea" id="RHEA:76159"/>
        <dbReference type="ChEBI" id="CHEBI:17051"/>
    </reaction>
    <physiologicalReaction direction="left-to-right" evidence="8">
        <dbReference type="Rhea" id="RHEA:76160"/>
    </physiologicalReaction>
</comment>
<protein>
    <recommendedName>
        <fullName evidence="10">Fluoride-specific ion channel FluC</fullName>
    </recommendedName>
</protein>
<feature type="transmembrane region" description="Helical" evidence="10">
    <location>
        <begin position="68"/>
        <end position="89"/>
    </location>
</feature>
<evidence type="ECO:0000256" key="6">
    <source>
        <dbReference type="ARBA" id="ARBA00023303"/>
    </source>
</evidence>
<keyword evidence="2 10" id="KW-1003">Cell membrane</keyword>
<comment type="activity regulation">
    <text evidence="10">Na(+) is not transported, but it plays an essential structural role and its presence is essential for fluoride channel function.</text>
</comment>
<keyword evidence="12" id="KW-1185">Reference proteome</keyword>
<dbReference type="PANTHER" id="PTHR28259">
    <property type="entry name" value="FLUORIDE EXPORT PROTEIN 1-RELATED"/>
    <property type="match status" value="1"/>
</dbReference>
<keyword evidence="10" id="KW-0915">Sodium</keyword>
<sequence length="122" mass="12787">MMSNMMVTQMMWVAAGGFPGAIARYVVGRAISSRVPSDGIPYGTLTINVLGSFLIGLLWGHGPSQGEALLFGTGFLGAFTTFSTLKLESDALFRAGKARSAWLYLGLSYTAGLLLAAAGYAL</sequence>
<proteinExistence type="inferred from homology"/>
<comment type="similarity">
    <text evidence="7 10">Belongs to the fluoride channel Fluc/FEX (TC 1.A.43) family.</text>
</comment>
<feature type="transmembrane region" description="Helical" evidence="10">
    <location>
        <begin position="39"/>
        <end position="62"/>
    </location>
</feature>
<feature type="transmembrane region" description="Helical" evidence="10">
    <location>
        <begin position="6"/>
        <end position="27"/>
    </location>
</feature>
<keyword evidence="3 10" id="KW-0812">Transmembrane</keyword>
<comment type="caution">
    <text evidence="11">The sequence shown here is derived from an EMBL/GenBank/DDBJ whole genome shotgun (WGS) entry which is preliminary data.</text>
</comment>
<evidence type="ECO:0000313" key="12">
    <source>
        <dbReference type="Proteomes" id="UP001469365"/>
    </source>
</evidence>